<evidence type="ECO:0000313" key="2">
    <source>
        <dbReference type="Proteomes" id="UP000054485"/>
    </source>
</evidence>
<proteinExistence type="predicted"/>
<dbReference type="HOGENOM" id="CLU_002907_0_1_1"/>
<accession>A0A0D0B1X8</accession>
<organism evidence="1 2">
    <name type="scientific">Suillus luteus UH-Slu-Lm8-n1</name>
    <dbReference type="NCBI Taxonomy" id="930992"/>
    <lineage>
        <taxon>Eukaryota</taxon>
        <taxon>Fungi</taxon>
        <taxon>Dikarya</taxon>
        <taxon>Basidiomycota</taxon>
        <taxon>Agaricomycotina</taxon>
        <taxon>Agaricomycetes</taxon>
        <taxon>Agaricomycetidae</taxon>
        <taxon>Boletales</taxon>
        <taxon>Suillineae</taxon>
        <taxon>Suillaceae</taxon>
        <taxon>Suillus</taxon>
    </lineage>
</organism>
<dbReference type="AlphaFoldDB" id="A0A0D0B1X8"/>
<evidence type="ECO:0000313" key="1">
    <source>
        <dbReference type="EMBL" id="KIK37978.1"/>
    </source>
</evidence>
<name>A0A0D0B1X8_9AGAM</name>
<reference evidence="1 2" key="1">
    <citation type="submission" date="2014-04" db="EMBL/GenBank/DDBJ databases">
        <authorList>
            <consortium name="DOE Joint Genome Institute"/>
            <person name="Kuo A."/>
            <person name="Ruytinx J."/>
            <person name="Rineau F."/>
            <person name="Colpaert J."/>
            <person name="Kohler A."/>
            <person name="Nagy L.G."/>
            <person name="Floudas D."/>
            <person name="Copeland A."/>
            <person name="Barry K.W."/>
            <person name="Cichocki N."/>
            <person name="Veneault-Fourrey C."/>
            <person name="LaButti K."/>
            <person name="Lindquist E.A."/>
            <person name="Lipzen A."/>
            <person name="Lundell T."/>
            <person name="Morin E."/>
            <person name="Murat C."/>
            <person name="Sun H."/>
            <person name="Tunlid A."/>
            <person name="Henrissat B."/>
            <person name="Grigoriev I.V."/>
            <person name="Hibbett D.S."/>
            <person name="Martin F."/>
            <person name="Nordberg H.P."/>
            <person name="Cantor M.N."/>
            <person name="Hua S.X."/>
        </authorList>
    </citation>
    <scope>NUCLEOTIDE SEQUENCE [LARGE SCALE GENOMIC DNA]</scope>
    <source>
        <strain evidence="1 2">UH-Slu-Lm8-n1</strain>
    </source>
</reference>
<reference evidence="2" key="2">
    <citation type="submission" date="2015-01" db="EMBL/GenBank/DDBJ databases">
        <title>Evolutionary Origins and Diversification of the Mycorrhizal Mutualists.</title>
        <authorList>
            <consortium name="DOE Joint Genome Institute"/>
            <consortium name="Mycorrhizal Genomics Consortium"/>
            <person name="Kohler A."/>
            <person name="Kuo A."/>
            <person name="Nagy L.G."/>
            <person name="Floudas D."/>
            <person name="Copeland A."/>
            <person name="Barry K.W."/>
            <person name="Cichocki N."/>
            <person name="Veneault-Fourrey C."/>
            <person name="LaButti K."/>
            <person name="Lindquist E.A."/>
            <person name="Lipzen A."/>
            <person name="Lundell T."/>
            <person name="Morin E."/>
            <person name="Murat C."/>
            <person name="Riley R."/>
            <person name="Ohm R."/>
            <person name="Sun H."/>
            <person name="Tunlid A."/>
            <person name="Henrissat B."/>
            <person name="Grigoriev I.V."/>
            <person name="Hibbett D.S."/>
            <person name="Martin F."/>
        </authorList>
    </citation>
    <scope>NUCLEOTIDE SEQUENCE [LARGE SCALE GENOMIC DNA]</scope>
    <source>
        <strain evidence="2">UH-Slu-Lm8-n1</strain>
    </source>
</reference>
<dbReference type="Proteomes" id="UP000054485">
    <property type="component" value="Unassembled WGS sequence"/>
</dbReference>
<dbReference type="STRING" id="930992.A0A0D0B1X8"/>
<gene>
    <name evidence="1" type="ORF">CY34DRAFT_25811</name>
</gene>
<dbReference type="OrthoDB" id="2906821at2759"/>
<protein>
    <submittedName>
        <fullName evidence="1">Uncharacterized protein</fullName>
    </submittedName>
</protein>
<dbReference type="EMBL" id="KN835418">
    <property type="protein sequence ID" value="KIK37978.1"/>
    <property type="molecule type" value="Genomic_DNA"/>
</dbReference>
<keyword evidence="2" id="KW-1185">Reference proteome</keyword>
<sequence length="805" mass="90163">MTLPWECYHNGLDGLPFVVNLAQSSTPYIRSKCCFMSTLIEGSPCGECAALSAHIDNLSQTAWNPKPHTNYKYLGLANMQDIAQSYAEQARQLKLQVFVREIINKLEDALEGAYCPRGYGADDLDITTLVYRLGGHQLLFALNQKLNIPSLCTLRTRAAFTTITPTISTIRNEHFNTNIQSGILSTRTDIMSLRGVSIMIDEMAIEEMAVHHSKYNKIGGLCWKHSNLIDPVLRTYDSTVAIAQKIHDEEVHLGKEVTVIGVACFGEDELYPILVAPMCKTEDATDMEGVLGRALQRWKATGADQTVGPIWSLMTDGDATRRAAGHRLFVKQPLSVESPLYGILVNMPGLNIWMGDNNVTLDFDPKHIFKHKFFCICMLIRSPAGITLNNGQVINAMKSQHAFLNDSFSPDVDRHADLTSITLLSDVIESFLTLFINVNLSLTEQVQYLSRFTHLSFALFHSHRRSFMSYQLYYDMHTMVKNFIDSGDDRLELHFGCTRMIGGHNSRCSFSQVINCLGAAKDIDGVFKHHPELDPGHHRLSLGNQVENLDHINHDMWKGDIVSGRCDLPTAWRNGREMAISILSTSQIDPINFSFIELFRDLAINMLRPFGENKYFGMSEADNDPELHAPIVTSHDTIAPPPIPSDEPNSNEVMLTFEEALTAESIPDAQPAGCIPLLVDPSAPPLPEGPGIRPDDYLLFKGRWIHKQTVCRLVINKDFISKSNNRLERVHAGYTKVNKQIDMSAGCITDQNSFLVGDIFLTILRSGHTLSIGILHSTLISVRHPWTQRGRCCFTWECLEVYGVK</sequence>
<dbReference type="InParanoid" id="A0A0D0B1X8"/>